<evidence type="ECO:0000313" key="2">
    <source>
        <dbReference type="Proteomes" id="UP000001816"/>
    </source>
</evidence>
<sequence>MLKQGVPQRILAAKPSFLLRRSRRLTLASEEEVVALLAKDLRDLSTQELHRKYSAEASTHRNILIGRGTGVAPQWRDFKTFLGEVGPRPSTDHSLVLLNRYERTYGPGRARWMTAEEQAAHEAEFDRLRAEQMREEQLLLHKAAATRRASTPGAPSFGQWTPMGGKLVTYPDVAKKLAIPVNALSKTMPPGSTADELVKRAATAADLINENATWLPPDPVRKAGFFEAYRIWHLQVQPQFGRAATPTFLFLYIALPVMKQCRDELMDLDLWNPLGQRALNARDNHPAWKKYTEFMPRAQVAMMEIPIYATYSLLSDLDALCERIVTAEKRFREGPQKVIHTHRAA</sequence>
<dbReference type="HOGENOM" id="CLU_870668_0_0_5"/>
<dbReference type="PIR" id="C87288">
    <property type="entry name" value="C87288"/>
</dbReference>
<accession>Q9ABB5</accession>
<organism evidence="1 2">
    <name type="scientific">Caulobacter vibrioides (strain ATCC 19089 / CIP 103742 / CB 15)</name>
    <name type="common">Caulobacter crescentus</name>
    <dbReference type="NCBI Taxonomy" id="190650"/>
    <lineage>
        <taxon>Bacteria</taxon>
        <taxon>Pseudomonadati</taxon>
        <taxon>Pseudomonadota</taxon>
        <taxon>Alphaproteobacteria</taxon>
        <taxon>Caulobacterales</taxon>
        <taxon>Caulobacteraceae</taxon>
        <taxon>Caulobacter</taxon>
    </lineage>
</organism>
<dbReference type="EnsemblBacteria" id="AAK22303">
    <property type="protein sequence ID" value="AAK22303"/>
    <property type="gene ID" value="CC_0316"/>
</dbReference>
<keyword evidence="2" id="KW-1185">Reference proteome</keyword>
<dbReference type="PATRIC" id="fig|190650.5.peg.315"/>
<gene>
    <name evidence="1" type="ordered locus">CC_0316</name>
</gene>
<reference evidence="1 2" key="1">
    <citation type="journal article" date="2001" name="Proc. Natl. Acad. Sci. U.S.A.">
        <title>Complete genome sequence of Caulobacter crescentus.</title>
        <authorList>
            <person name="Nierman W.C."/>
            <person name="Feldblyum T.V."/>
            <person name="Laub M.T."/>
            <person name="Paulsen I.T."/>
            <person name="Nelson K.E."/>
            <person name="Eisen J.A."/>
            <person name="Heidelberg J.F."/>
            <person name="Alley M.R."/>
            <person name="Ohta N."/>
            <person name="Maddock J.R."/>
            <person name="Potocka I."/>
            <person name="Nelson W.C."/>
            <person name="Newton A."/>
            <person name="Stephens C."/>
            <person name="Phadke N.D."/>
            <person name="Ely B."/>
            <person name="DeBoy R.T."/>
            <person name="Dodson R.J."/>
            <person name="Durkin A.S."/>
            <person name="Gwinn M.L."/>
            <person name="Haft D.H."/>
            <person name="Kolonay J.F."/>
            <person name="Smit J."/>
            <person name="Craven M.B."/>
            <person name="Khouri H."/>
            <person name="Shetty J."/>
            <person name="Berry K."/>
            <person name="Utterback T."/>
            <person name="Tran K."/>
            <person name="Wolf A."/>
            <person name="Vamathevan J."/>
            <person name="Ermolaeva M."/>
            <person name="White O."/>
            <person name="Salzberg S.L."/>
            <person name="Venter J.C."/>
            <person name="Shapiro L."/>
            <person name="Fraser C.M."/>
        </authorList>
    </citation>
    <scope>NUCLEOTIDE SEQUENCE [LARGE SCALE GENOMIC DNA]</scope>
    <source>
        <strain evidence="2">ATCC 19089 / CB15</strain>
    </source>
</reference>
<evidence type="ECO:0000313" key="1">
    <source>
        <dbReference type="EMBL" id="AAK22303.1"/>
    </source>
</evidence>
<dbReference type="Proteomes" id="UP000001816">
    <property type="component" value="Chromosome"/>
</dbReference>
<dbReference type="KEGG" id="ccr:CC_0316"/>
<name>Q9ABB5_CAUVC</name>
<dbReference type="eggNOG" id="ENOG5032VXG">
    <property type="taxonomic scope" value="Bacteria"/>
</dbReference>
<dbReference type="AlphaFoldDB" id="Q9ABB5"/>
<dbReference type="BioCyc" id="CAULO:CC0316-MONOMER"/>
<dbReference type="EMBL" id="AE005673">
    <property type="protein sequence ID" value="AAK22303.1"/>
    <property type="molecule type" value="Genomic_DNA"/>
</dbReference>
<protein>
    <submittedName>
        <fullName evidence="1">Uncharacterized protein</fullName>
    </submittedName>
</protein>
<dbReference type="STRING" id="190650.CC_0316"/>
<proteinExistence type="predicted"/>